<protein>
    <submittedName>
        <fullName evidence="3">P2X purinoceptor 7</fullName>
    </submittedName>
</protein>
<feature type="domain" description="P2X purinoreceptor 7 intracellular" evidence="2">
    <location>
        <begin position="90"/>
        <end position="231"/>
    </location>
</feature>
<dbReference type="GO" id="GO:0005524">
    <property type="term" value="F:ATP binding"/>
    <property type="evidence" value="ECO:0007669"/>
    <property type="project" value="InterPro"/>
</dbReference>
<dbReference type="OrthoDB" id="494673at2759"/>
<dbReference type="GO" id="GO:0005216">
    <property type="term" value="F:monoatomic ion channel activity"/>
    <property type="evidence" value="ECO:0007669"/>
    <property type="project" value="InterPro"/>
</dbReference>
<dbReference type="InterPro" id="IPR003050">
    <property type="entry name" value="P2X7_purinoceptor"/>
</dbReference>
<accession>A0A9Q0YAM6</accession>
<dbReference type="EMBL" id="JAIZAY010000961">
    <property type="protein sequence ID" value="KAJ8017829.1"/>
    <property type="molecule type" value="Genomic_DNA"/>
</dbReference>
<dbReference type="AlphaFoldDB" id="A0A9Q0YAM6"/>
<evidence type="ECO:0000313" key="3">
    <source>
        <dbReference type="EMBL" id="KAJ8017829.1"/>
    </source>
</evidence>
<sequence length="235" mass="26400">MDNTPVDSEETRSKPSKRKASRQTGKSDPAHPPPDGDSQADASGVPAEERHASATPPEQLAEGNITVDVEAFLQSKNEAEVRAICLDLLRRHPEDLQVMVVFEDPHGDEPDDEPENDVEWCRCGQCRHMPTDIESVCCRRRVGACVTSNAHFASLIIDPEALELAMAQRMDLLQLGDRPGNNAYRHAAYKSYIYWKCGPTGRHNRVVIPSCAVWKIRDRYPSEDGRYTGFRLNRF</sequence>
<name>A0A9Q0YAM6_HOLLE</name>
<evidence type="ECO:0000259" key="2">
    <source>
        <dbReference type="Pfam" id="PF20478"/>
    </source>
</evidence>
<feature type="region of interest" description="Disordered" evidence="1">
    <location>
        <begin position="1"/>
        <end position="62"/>
    </location>
</feature>
<evidence type="ECO:0000313" key="4">
    <source>
        <dbReference type="Proteomes" id="UP001152320"/>
    </source>
</evidence>
<comment type="caution">
    <text evidence="3">The sequence shown here is derived from an EMBL/GenBank/DDBJ whole genome shotgun (WGS) entry which is preliminary data.</text>
</comment>
<dbReference type="GO" id="GO:0016020">
    <property type="term" value="C:membrane"/>
    <property type="evidence" value="ECO:0007669"/>
    <property type="project" value="InterPro"/>
</dbReference>
<evidence type="ECO:0000256" key="1">
    <source>
        <dbReference type="SAM" id="MobiDB-lite"/>
    </source>
</evidence>
<proteinExistence type="predicted"/>
<dbReference type="PANTHER" id="PTHR36981">
    <property type="entry name" value="ZGC:195170"/>
    <property type="match status" value="1"/>
</dbReference>
<dbReference type="InterPro" id="IPR046815">
    <property type="entry name" value="P2RX7_C"/>
</dbReference>
<dbReference type="Proteomes" id="UP001152320">
    <property type="component" value="Unassembled WGS sequence"/>
</dbReference>
<dbReference type="PANTHER" id="PTHR36981:SF3">
    <property type="entry name" value="UBIQUITIN-LIKE PROTEASE FAMILY PROFILE DOMAIN-CONTAINING PROTEIN"/>
    <property type="match status" value="1"/>
</dbReference>
<organism evidence="3 4">
    <name type="scientific">Holothuria leucospilota</name>
    <name type="common">Black long sea cucumber</name>
    <name type="synonym">Mertensiothuria leucospilota</name>
    <dbReference type="NCBI Taxonomy" id="206669"/>
    <lineage>
        <taxon>Eukaryota</taxon>
        <taxon>Metazoa</taxon>
        <taxon>Echinodermata</taxon>
        <taxon>Eleutherozoa</taxon>
        <taxon>Echinozoa</taxon>
        <taxon>Holothuroidea</taxon>
        <taxon>Aspidochirotacea</taxon>
        <taxon>Aspidochirotida</taxon>
        <taxon>Holothuriidae</taxon>
        <taxon>Holothuria</taxon>
    </lineage>
</organism>
<reference evidence="3" key="1">
    <citation type="submission" date="2021-10" db="EMBL/GenBank/DDBJ databases">
        <title>Tropical sea cucumber genome reveals ecological adaptation and Cuvierian tubules defense mechanism.</title>
        <authorList>
            <person name="Chen T."/>
        </authorList>
    </citation>
    <scope>NUCLEOTIDE SEQUENCE</scope>
    <source>
        <strain evidence="3">Nanhai2018</strain>
        <tissue evidence="3">Muscle</tissue>
    </source>
</reference>
<dbReference type="PRINTS" id="PR01314">
    <property type="entry name" value="P2X7RECEPTOR"/>
</dbReference>
<dbReference type="GO" id="GO:0001614">
    <property type="term" value="F:purinergic nucleotide receptor activity"/>
    <property type="evidence" value="ECO:0007669"/>
    <property type="project" value="InterPro"/>
</dbReference>
<gene>
    <name evidence="3" type="ORF">HOLleu_44521</name>
</gene>
<dbReference type="Pfam" id="PF20478">
    <property type="entry name" value="P2RX7_C"/>
    <property type="match status" value="1"/>
</dbReference>
<keyword evidence="4" id="KW-1185">Reference proteome</keyword>